<dbReference type="OrthoDB" id="4059055at2759"/>
<dbReference type="GO" id="GO:0009277">
    <property type="term" value="C:fungal-type cell wall"/>
    <property type="evidence" value="ECO:0007669"/>
    <property type="project" value="TreeGrafter"/>
</dbReference>
<dbReference type="OMA" id="WYSSRIA"/>
<proteinExistence type="predicted"/>
<feature type="chain" id="PRO_5003797600" evidence="2">
    <location>
        <begin position="20"/>
        <end position="260"/>
    </location>
</feature>
<sequence length="260" mass="25998">MVSIRSTVALSALSAGANAATTVAADSQVVKMVELGVYVMDIANNLPQYYSFQGANPGEKYPPVIETAVIDQAFNGVPESQWITLLSDIDEADVQRMLTGVPWYSSRIAPALSASLEAQGIVIAAPGAAASTAAATTATEASAAKTGETKATSAPVTAAANGTIVTSKGYANSTVHETTHLTSTETSTVCDEVCQSKKSESAKTATSKASTAHTSTAKASTAKNGTSSTHSVTAATKNGAAAKGVTGVGAGVLGAVALLL</sequence>
<feature type="region of interest" description="Disordered" evidence="1">
    <location>
        <begin position="200"/>
        <end position="230"/>
    </location>
</feature>
<dbReference type="GO" id="GO:0031505">
    <property type="term" value="P:fungal-type cell wall organization"/>
    <property type="evidence" value="ECO:0007669"/>
    <property type="project" value="TreeGrafter"/>
</dbReference>
<gene>
    <name evidence="3" type="primary">KNAG0M00110</name>
    <name evidence="3" type="ordered locus">KNAG_0M00110</name>
</gene>
<dbReference type="GeneID" id="34528644"/>
<accession>J7SAM1</accession>
<dbReference type="GO" id="GO:0005199">
    <property type="term" value="F:structural constituent of cell wall"/>
    <property type="evidence" value="ECO:0007669"/>
    <property type="project" value="TreeGrafter"/>
</dbReference>
<evidence type="ECO:0000313" key="4">
    <source>
        <dbReference type="Proteomes" id="UP000006310"/>
    </source>
</evidence>
<dbReference type="HOGENOM" id="CLU_071083_1_0_1"/>
<dbReference type="EMBL" id="HE978326">
    <property type="protein sequence ID" value="CCK72864.1"/>
    <property type="molecule type" value="Genomic_DNA"/>
</dbReference>
<reference evidence="3 4" key="1">
    <citation type="journal article" date="2011" name="Proc. Natl. Acad. Sci. U.S.A.">
        <title>Evolutionary erosion of yeast sex chromosomes by mating-type switching accidents.</title>
        <authorList>
            <person name="Gordon J.L."/>
            <person name="Armisen D."/>
            <person name="Proux-Wera E."/>
            <person name="Oheigeartaigh S.S."/>
            <person name="Byrne K.P."/>
            <person name="Wolfe K.H."/>
        </authorList>
    </citation>
    <scope>NUCLEOTIDE SEQUENCE [LARGE SCALE GENOMIC DNA]</scope>
    <source>
        <strain evidence="4">ATCC MYA-139 / BCRC 22969 / CBS 8797 / CCRC 22969 / KCTC 17520 / NBRC 10181 / NCYC 3082</strain>
    </source>
</reference>
<dbReference type="InterPro" id="IPR000992">
    <property type="entry name" value="SRP1_TIP1"/>
</dbReference>
<dbReference type="Pfam" id="PF00660">
    <property type="entry name" value="SRP1_TIP1"/>
    <property type="match status" value="1"/>
</dbReference>
<dbReference type="GO" id="GO:0000324">
    <property type="term" value="C:fungal-type vacuole"/>
    <property type="evidence" value="ECO:0007669"/>
    <property type="project" value="TreeGrafter"/>
</dbReference>
<dbReference type="RefSeq" id="XP_022467108.1">
    <property type="nucleotide sequence ID" value="XM_022610854.1"/>
</dbReference>
<protein>
    <submittedName>
        <fullName evidence="3">Uncharacterized protein</fullName>
    </submittedName>
</protein>
<keyword evidence="4" id="KW-1185">Reference proteome</keyword>
<dbReference type="AlphaFoldDB" id="J7SAM1"/>
<evidence type="ECO:0000256" key="2">
    <source>
        <dbReference type="SAM" id="SignalP"/>
    </source>
</evidence>
<name>J7SAM1_HUIN7</name>
<feature type="signal peptide" evidence="2">
    <location>
        <begin position="1"/>
        <end position="19"/>
    </location>
</feature>
<dbReference type="STRING" id="1071383.J7SAM1"/>
<evidence type="ECO:0000256" key="1">
    <source>
        <dbReference type="SAM" id="MobiDB-lite"/>
    </source>
</evidence>
<feature type="compositionally biased region" description="Low complexity" evidence="1">
    <location>
        <begin position="202"/>
        <end position="230"/>
    </location>
</feature>
<dbReference type="InterPro" id="IPR050788">
    <property type="entry name" value="Yeast_SRP1/TIP1_CWP"/>
</dbReference>
<dbReference type="eggNOG" id="ENOG502R5YV">
    <property type="taxonomic scope" value="Eukaryota"/>
</dbReference>
<reference evidence="4" key="2">
    <citation type="submission" date="2012-08" db="EMBL/GenBank/DDBJ databases">
        <title>Genome sequence of Kazachstania naganishii.</title>
        <authorList>
            <person name="Gordon J.L."/>
            <person name="Armisen D."/>
            <person name="Proux-Wera E."/>
            <person name="OhEigeartaigh S.S."/>
            <person name="Byrne K.P."/>
            <person name="Wolfe K.H."/>
        </authorList>
    </citation>
    <scope>NUCLEOTIDE SEQUENCE [LARGE SCALE GENOMIC DNA]</scope>
    <source>
        <strain evidence="4">ATCC MYA-139 / BCRC 22969 / CBS 8797 / CCRC 22969 / KCTC 17520 / NBRC 10181 / NCYC 3082</strain>
    </source>
</reference>
<dbReference type="PANTHER" id="PTHR31002">
    <property type="entry name" value="SERIPAUPERIN"/>
    <property type="match status" value="1"/>
</dbReference>
<dbReference type="PANTHER" id="PTHR31002:SF34">
    <property type="entry name" value="CELL WALL PROTEIN CWP1-RELATED"/>
    <property type="match status" value="1"/>
</dbReference>
<dbReference type="KEGG" id="kng:KNAG_0M00110"/>
<dbReference type="Proteomes" id="UP000006310">
    <property type="component" value="Chromosome 13"/>
</dbReference>
<evidence type="ECO:0000313" key="3">
    <source>
        <dbReference type="EMBL" id="CCK72864.1"/>
    </source>
</evidence>
<organism evidence="3 4">
    <name type="scientific">Huiozyma naganishii (strain ATCC MYA-139 / BCRC 22969 / CBS 8797 / KCTC 17520 / NBRC 10181 / NCYC 3082 / Yp74L-3)</name>
    <name type="common">Yeast</name>
    <name type="synonym">Kazachstania naganishii</name>
    <dbReference type="NCBI Taxonomy" id="1071383"/>
    <lineage>
        <taxon>Eukaryota</taxon>
        <taxon>Fungi</taxon>
        <taxon>Dikarya</taxon>
        <taxon>Ascomycota</taxon>
        <taxon>Saccharomycotina</taxon>
        <taxon>Saccharomycetes</taxon>
        <taxon>Saccharomycetales</taxon>
        <taxon>Saccharomycetaceae</taxon>
        <taxon>Huiozyma</taxon>
    </lineage>
</organism>
<keyword evidence="2" id="KW-0732">Signal</keyword>